<keyword evidence="2" id="KW-0963">Cytoplasm</keyword>
<dbReference type="InterPro" id="IPR027640">
    <property type="entry name" value="Kinesin-like_fam"/>
</dbReference>
<dbReference type="GO" id="GO:0007052">
    <property type="term" value="P:mitotic spindle organization"/>
    <property type="evidence" value="ECO:0007669"/>
    <property type="project" value="TreeGrafter"/>
</dbReference>
<name>A0A0A2KL92_PENEN</name>
<dbReference type="GO" id="GO:0003777">
    <property type="term" value="F:microtubule motor activity"/>
    <property type="evidence" value="ECO:0007669"/>
    <property type="project" value="InterPro"/>
</dbReference>
<keyword evidence="11" id="KW-1185">Reference proteome</keyword>
<evidence type="ECO:0000256" key="6">
    <source>
        <dbReference type="PROSITE-ProRule" id="PRU00283"/>
    </source>
</evidence>
<proteinExistence type="inferred from homology"/>
<keyword evidence="3 6" id="KW-0547">Nucleotide-binding</keyword>
<feature type="compositionally biased region" description="Basic and acidic residues" evidence="8">
    <location>
        <begin position="451"/>
        <end position="473"/>
    </location>
</feature>
<feature type="compositionally biased region" description="Low complexity" evidence="8">
    <location>
        <begin position="1549"/>
        <end position="1564"/>
    </location>
</feature>
<feature type="compositionally biased region" description="Low complexity" evidence="8">
    <location>
        <begin position="881"/>
        <end position="897"/>
    </location>
</feature>
<feature type="compositionally biased region" description="Polar residues" evidence="8">
    <location>
        <begin position="871"/>
        <end position="880"/>
    </location>
</feature>
<dbReference type="PANTHER" id="PTHR47969">
    <property type="entry name" value="CHROMOSOME-ASSOCIATED KINESIN KIF4A-RELATED"/>
    <property type="match status" value="1"/>
</dbReference>
<accession>A0A0A2KL92</accession>
<dbReference type="EMBL" id="JQFZ01000166">
    <property type="protein sequence ID" value="KGO56544.1"/>
    <property type="molecule type" value="Genomic_DNA"/>
</dbReference>
<evidence type="ECO:0000256" key="5">
    <source>
        <dbReference type="ARBA" id="ARBA00023054"/>
    </source>
</evidence>
<reference evidence="10 11" key="1">
    <citation type="journal article" date="2015" name="Mol. Plant Microbe Interact.">
        <title>Genome, transcriptome, and functional analyses of Penicillium expansum provide new insights into secondary metabolism and pathogenicity.</title>
        <authorList>
            <person name="Ballester A.R."/>
            <person name="Marcet-Houben M."/>
            <person name="Levin E."/>
            <person name="Sela N."/>
            <person name="Selma-Lazaro C."/>
            <person name="Carmona L."/>
            <person name="Wisniewski M."/>
            <person name="Droby S."/>
            <person name="Gonzalez-Candelas L."/>
            <person name="Gabaldon T."/>
        </authorList>
    </citation>
    <scope>NUCLEOTIDE SEQUENCE [LARGE SCALE GENOMIC DNA]</scope>
    <source>
        <strain evidence="10 11">MD-8</strain>
    </source>
</reference>
<evidence type="ECO:0000256" key="7">
    <source>
        <dbReference type="SAM" id="Coils"/>
    </source>
</evidence>
<dbReference type="PANTHER" id="PTHR47969:SF15">
    <property type="entry name" value="CHROMOSOME-ASSOCIATED KINESIN KIF4A-RELATED"/>
    <property type="match status" value="1"/>
</dbReference>
<dbReference type="Gene3D" id="3.40.850.10">
    <property type="entry name" value="Kinesin motor domain"/>
    <property type="match status" value="1"/>
</dbReference>
<keyword evidence="6" id="KW-0505">Motor protein</keyword>
<evidence type="ECO:0000313" key="11">
    <source>
        <dbReference type="Proteomes" id="UP000030143"/>
    </source>
</evidence>
<keyword evidence="5 7" id="KW-0175">Coiled coil</keyword>
<dbReference type="GO" id="GO:0005524">
    <property type="term" value="F:ATP binding"/>
    <property type="evidence" value="ECO:0007669"/>
    <property type="project" value="UniProtKB-UniRule"/>
</dbReference>
<dbReference type="GO" id="GO:0007018">
    <property type="term" value="P:microtubule-based movement"/>
    <property type="evidence" value="ECO:0007669"/>
    <property type="project" value="InterPro"/>
</dbReference>
<dbReference type="SMART" id="SM00129">
    <property type="entry name" value="KISc"/>
    <property type="match status" value="1"/>
</dbReference>
<dbReference type="STRING" id="27334.A0A0A2KL92"/>
<feature type="region of interest" description="Disordered" evidence="8">
    <location>
        <begin position="450"/>
        <end position="473"/>
    </location>
</feature>
<dbReference type="HOGENOM" id="CLU_241013_0_0_1"/>
<keyword evidence="4 6" id="KW-0067">ATP-binding</keyword>
<comment type="subcellular location">
    <subcellularLocation>
        <location evidence="1">Cytoplasm</location>
    </subcellularLocation>
</comment>
<comment type="caution">
    <text evidence="10">The sequence shown here is derived from an EMBL/GenBank/DDBJ whole genome shotgun (WGS) entry which is preliminary data.</text>
</comment>
<dbReference type="RefSeq" id="XP_016598271.1">
    <property type="nucleotide sequence ID" value="XM_016746972.1"/>
</dbReference>
<dbReference type="Pfam" id="PF00225">
    <property type="entry name" value="Kinesin"/>
    <property type="match status" value="1"/>
</dbReference>
<dbReference type="GO" id="GO:0005875">
    <property type="term" value="C:microtubule associated complex"/>
    <property type="evidence" value="ECO:0007669"/>
    <property type="project" value="TreeGrafter"/>
</dbReference>
<evidence type="ECO:0000259" key="9">
    <source>
        <dbReference type="PROSITE" id="PS50067"/>
    </source>
</evidence>
<dbReference type="InterPro" id="IPR036961">
    <property type="entry name" value="Kinesin_motor_dom_sf"/>
</dbReference>
<organism evidence="10 11">
    <name type="scientific">Penicillium expansum</name>
    <name type="common">Blue mold rot fungus</name>
    <dbReference type="NCBI Taxonomy" id="27334"/>
    <lineage>
        <taxon>Eukaryota</taxon>
        <taxon>Fungi</taxon>
        <taxon>Dikarya</taxon>
        <taxon>Ascomycota</taxon>
        <taxon>Pezizomycotina</taxon>
        <taxon>Eurotiomycetes</taxon>
        <taxon>Eurotiomycetidae</taxon>
        <taxon>Eurotiales</taxon>
        <taxon>Aspergillaceae</taxon>
        <taxon>Penicillium</taxon>
    </lineage>
</organism>
<dbReference type="GO" id="GO:0051231">
    <property type="term" value="P:spindle elongation"/>
    <property type="evidence" value="ECO:0007669"/>
    <property type="project" value="TreeGrafter"/>
</dbReference>
<evidence type="ECO:0000256" key="3">
    <source>
        <dbReference type="ARBA" id="ARBA00022741"/>
    </source>
</evidence>
<feature type="coiled-coil region" evidence="7">
    <location>
        <begin position="815"/>
        <end position="846"/>
    </location>
</feature>
<comment type="similarity">
    <text evidence="6">Belongs to the TRAFAC class myosin-kinesin ATPase superfamily. Kinesin family.</text>
</comment>
<gene>
    <name evidence="10" type="ORF">PEX2_097020</name>
</gene>
<dbReference type="Proteomes" id="UP000030143">
    <property type="component" value="Unassembled WGS sequence"/>
</dbReference>
<dbReference type="PROSITE" id="PS50067">
    <property type="entry name" value="KINESIN_MOTOR_2"/>
    <property type="match status" value="1"/>
</dbReference>
<evidence type="ECO:0000256" key="8">
    <source>
        <dbReference type="SAM" id="MobiDB-lite"/>
    </source>
</evidence>
<dbReference type="InterPro" id="IPR001752">
    <property type="entry name" value="Kinesin_motor_dom"/>
</dbReference>
<feature type="region of interest" description="Disordered" evidence="8">
    <location>
        <begin position="1200"/>
        <end position="1220"/>
    </location>
</feature>
<dbReference type="InterPro" id="IPR019821">
    <property type="entry name" value="Kinesin_motor_CS"/>
</dbReference>
<dbReference type="InterPro" id="IPR027417">
    <property type="entry name" value="P-loop_NTPase"/>
</dbReference>
<feature type="coiled-coil region" evidence="7">
    <location>
        <begin position="1663"/>
        <end position="1714"/>
    </location>
</feature>
<feature type="coiled-coil region" evidence="7">
    <location>
        <begin position="937"/>
        <end position="971"/>
    </location>
</feature>
<evidence type="ECO:0000313" key="10">
    <source>
        <dbReference type="EMBL" id="KGO56544.1"/>
    </source>
</evidence>
<dbReference type="VEuPathDB" id="FungiDB:PEXP_060360"/>
<protein>
    <recommendedName>
        <fullName evidence="9">Kinesin motor domain-containing protein</fullName>
    </recommendedName>
</protein>
<dbReference type="FunFam" id="3.40.850.10:FF:000125">
    <property type="entry name" value="Kinesin class 4 (Chromokinesin group)"/>
    <property type="match status" value="1"/>
</dbReference>
<feature type="binding site" evidence="6">
    <location>
        <begin position="105"/>
        <end position="112"/>
    </location>
    <ligand>
        <name>ATP</name>
        <dbReference type="ChEBI" id="CHEBI:30616"/>
    </ligand>
</feature>
<dbReference type="GeneID" id="27682392"/>
<dbReference type="GO" id="GO:0005737">
    <property type="term" value="C:cytoplasm"/>
    <property type="evidence" value="ECO:0007669"/>
    <property type="project" value="UniProtKB-SubCell"/>
</dbReference>
<feature type="compositionally biased region" description="Pro residues" evidence="8">
    <location>
        <begin position="1565"/>
        <end position="1577"/>
    </location>
</feature>
<feature type="compositionally biased region" description="Polar residues" evidence="8">
    <location>
        <begin position="909"/>
        <end position="919"/>
    </location>
</feature>
<dbReference type="PROSITE" id="PS00411">
    <property type="entry name" value="KINESIN_MOTOR_1"/>
    <property type="match status" value="1"/>
</dbReference>
<evidence type="ECO:0000256" key="4">
    <source>
        <dbReference type="ARBA" id="ARBA00022840"/>
    </source>
</evidence>
<dbReference type="SUPFAM" id="SSF52540">
    <property type="entry name" value="P-loop containing nucleoside triphosphate hydrolases"/>
    <property type="match status" value="1"/>
</dbReference>
<feature type="region of interest" description="Disordered" evidence="8">
    <location>
        <begin position="1538"/>
        <end position="1607"/>
    </location>
</feature>
<feature type="compositionally biased region" description="Low complexity" evidence="8">
    <location>
        <begin position="1578"/>
        <end position="1595"/>
    </location>
</feature>
<feature type="domain" description="Kinesin motor" evidence="9">
    <location>
        <begin position="18"/>
        <end position="414"/>
    </location>
</feature>
<dbReference type="GO" id="GO:0008017">
    <property type="term" value="F:microtubule binding"/>
    <property type="evidence" value="ECO:0007669"/>
    <property type="project" value="InterPro"/>
</dbReference>
<evidence type="ECO:0000256" key="2">
    <source>
        <dbReference type="ARBA" id="ARBA00022490"/>
    </source>
</evidence>
<feature type="region of interest" description="Disordered" evidence="8">
    <location>
        <begin position="847"/>
        <end position="931"/>
    </location>
</feature>
<feature type="coiled-coil region" evidence="7">
    <location>
        <begin position="1033"/>
        <end position="1109"/>
    </location>
</feature>
<dbReference type="PRINTS" id="PR00380">
    <property type="entry name" value="KINESINHEAVY"/>
</dbReference>
<evidence type="ECO:0000256" key="1">
    <source>
        <dbReference type="ARBA" id="ARBA00004496"/>
    </source>
</evidence>
<sequence>MSSRQGGSRASDEDGKTAVKVAVRVRPPLKPTDPGYELIPQRFQKSTVQVTAPTSLAVDVSAGRKLFVFDRVFPETTEQEGVWEYVSDSVDSFVQGYNVSIMAYGQSGAGKSFTMGTSGPIEQHNMQDMGIIPRAAQVLFDKLDGPSKHNRNGSHSTTGLRTPQRYSMSSAASFGKLNQDKEKTWQLKATYVEIYNEHLRDLLLPESTIANDRSNVTIREDTKGRIILTGLHQVNINSFEDLIGALNFGSTIRQTDSTAINAKSSRSHAVFSLNLVQRKSSPNHGTPGPTKEKRMSMPVDTFHTGETITVDSKLHFVDLAGSERLKNTGASGERAKEGISINAGLAALGKVISQLSSRQQGSHVSYRDSKLTRLLQDSLGGNAYTYMIACVTPAEFHLSETLNTISYAQRARAIQSKPHIQQIADDGDKHALIERLKSEISFLRLQIRNSEGSERREGGSTERSERKNEREKHLQNQLLDVQESYNSLSQRHAKLISNMANDSHATNGEMDDATSEIGKNSVERMQRSKSFAESVEQMVLEYEKTIQSLESSLSETRASLSITESDLLERETKCAYIETIKEQLQTRVQKLTDRELSTENYLHELESKLDGHSTGEEKHAAIVAELRKELSRARDSEASCEEYISTLEERLAEGDQDMELMQREVMRLEHVIERQRGLGQLDRLLSELDQQDGGDRHDGANGIDYSHYHHPRGMQISHKHTPSLDVLSEAVETAIPESDEDFVEPTIEEELESIGESEHETGEDLKVLENVTSKLEARRSEALREEPLASPAQSKFVADKLETVTQELFDLRLQHENTIGDYENLESKYEQALKALEELRQDKIDEARHPAPDVQNEISPRPVTFLGNGGTPTSKAGPQHSSSQSLSSELSSVGEQSTLRALSEDGSKAISSAPSTPQVPSVAHVDSEESESMRKMLAEHQESAELMAQKYNELQNEHDEILGLVEKLKAEAQRAKSSSPPATPGFKMIRRMTSQNLLSGVDRATRALTGLRLLASEEFADKPDAMHNFDYHLDQTMHELQSRMERLQSLEAENQAVKKEMEMKATIISGLTRERSSLQGASPVDMALVSQLRDQVVSQERQINHLRDAHESRQKELLTEINSLKGLLKSQESATRAMDAGADEQDKKIGALQGELTEWQGKHKSALESLQSSELQLTTTLAELEGALASVAAMRSERAAADADSAEKEGAARELEGGRAEQQELVDSLMKNIEDHKSTIATQLATIASLEKSHSDARDQLASQTTVEEGTNAGAVDLGLSSRMAELEQEISTHKSVVDSHNNELNTLQESHKRELVELQERTKTAAQAEYDARLVEKDAEYEQSMATLQKDIAESRDELVNLLKAVSTLLNTEVSAENLTDQIQDILAQKQHFSDKYAELLGTNEDLRKQLEANANAESRLDEITKKNNVQDAKVNELALLVATLEDTLRQKEEQVKKKEALVEEITIEKQKSVRLVEELEEQITNSFDQHHNRLSVIQQERDQALEDAKAKIVIYEGDIETYQVRIEQLELQIKNTGNSDASHDRSSSLTSNLRKSSSAASLPSPPPAIPLPPLPTIASHSNGTSSVSPPSSRHASKELSNVQMVEDQEARIRTIEKHLYAEKQLTATLEEALGDLEAQSTKVKNDCEAWKKKAWSFEDELTSLRKERSSARLSLQAVEEERSARREAEAARAQLEERMLALNKKKKKSTLNCF</sequence>